<dbReference type="GO" id="GO:0005975">
    <property type="term" value="P:carbohydrate metabolic process"/>
    <property type="evidence" value="ECO:0007669"/>
    <property type="project" value="InterPro"/>
</dbReference>
<feature type="domain" description="Alpha-D-phosphohexomutase alpha/beta/alpha" evidence="19">
    <location>
        <begin position="112"/>
        <end position="170"/>
    </location>
</feature>
<dbReference type="PIRSF" id="PIRSF016408">
    <property type="entry name" value="PAGM"/>
    <property type="match status" value="1"/>
</dbReference>
<feature type="domain" description="Alpha-D-phosphohexomutase C-terminal" evidence="18">
    <location>
        <begin position="450"/>
        <end position="521"/>
    </location>
</feature>
<evidence type="ECO:0000259" key="21">
    <source>
        <dbReference type="Pfam" id="PF21405"/>
    </source>
</evidence>
<gene>
    <name evidence="22" type="ORF">DIURU_002972</name>
</gene>
<evidence type="ECO:0000256" key="1">
    <source>
        <dbReference type="ARBA" id="ARBA00000558"/>
    </source>
</evidence>
<dbReference type="PANTHER" id="PTHR45955">
    <property type="entry name" value="PHOSPHOACETYLGLUCOSAMINE MUTASE"/>
    <property type="match status" value="1"/>
</dbReference>
<dbReference type="GeneID" id="54781623"/>
<reference evidence="22 23" key="1">
    <citation type="submission" date="2019-07" db="EMBL/GenBank/DDBJ databases">
        <title>Genome assembly of two rare yeast pathogens: Diutina rugosa and Trichomonascus ciferrii.</title>
        <authorList>
            <person name="Mixao V."/>
            <person name="Saus E."/>
            <person name="Hansen A."/>
            <person name="Lass-Flor C."/>
            <person name="Gabaldon T."/>
        </authorList>
    </citation>
    <scope>NUCLEOTIDE SEQUENCE [LARGE SCALE GENOMIC DNA]</scope>
    <source>
        <strain evidence="22 23">CBS 613</strain>
    </source>
</reference>
<evidence type="ECO:0000256" key="9">
    <source>
        <dbReference type="ARBA" id="ARBA00023277"/>
    </source>
</evidence>
<name>A0A642UND6_DIURU</name>
<comment type="similarity">
    <text evidence="3 14">Belongs to the phosphohexose mutase family.</text>
</comment>
<evidence type="ECO:0000256" key="13">
    <source>
        <dbReference type="ARBA" id="ARBA00059527"/>
    </source>
</evidence>
<comment type="pathway">
    <text evidence="2 14">Nucleotide-sugar biosynthesis; UDP-N-acetyl-alpha-D-glucosamine biosynthesis; N-acetyl-alpha-D-glucosamine 1-phosphate from alpha-D-glucosamine 6-phosphate (route I): step 2/2.</text>
</comment>
<dbReference type="Pfam" id="PF21404">
    <property type="entry name" value="AMG1_III"/>
    <property type="match status" value="1"/>
</dbReference>
<dbReference type="InterPro" id="IPR005843">
    <property type="entry name" value="A-D-PHexomutase_C"/>
</dbReference>
<keyword evidence="10" id="KW-0961">Cell wall biogenesis/degradation</keyword>
<dbReference type="InterPro" id="IPR016055">
    <property type="entry name" value="A-D-PHexomutase_a/b/a-I/II/III"/>
</dbReference>
<dbReference type="CDD" id="cd03086">
    <property type="entry name" value="PGM3"/>
    <property type="match status" value="1"/>
</dbReference>
<keyword evidence="9" id="KW-0119">Carbohydrate metabolism</keyword>
<accession>A0A642UND6</accession>
<evidence type="ECO:0000313" key="22">
    <source>
        <dbReference type="EMBL" id="KAA8902178.1"/>
    </source>
</evidence>
<comment type="cofactor">
    <cofactor evidence="14 17">
        <name>Mg(2+)</name>
        <dbReference type="ChEBI" id="CHEBI:18420"/>
    </cofactor>
    <text evidence="14 17">Binds 1 Mg(2+) ion per subunit.</text>
</comment>
<keyword evidence="6 14" id="KW-0479">Metal-binding</keyword>
<dbReference type="FunFam" id="3.40.120.10:FF:000023">
    <property type="entry name" value="Phosphoacetylglucosamine mutase"/>
    <property type="match status" value="1"/>
</dbReference>
<protein>
    <recommendedName>
        <fullName evidence="4 14">Phosphoacetylglucosamine mutase</fullName>
        <shortName evidence="14">PAGM</shortName>
        <ecNumber evidence="4 14">5.4.2.3</ecNumber>
    </recommendedName>
    <alternativeName>
        <fullName evidence="12 14">Acetylglucosamine phosphomutase</fullName>
    </alternativeName>
    <alternativeName>
        <fullName evidence="11 14">N-acetylglucosamine-phosphate mutase</fullName>
    </alternativeName>
</protein>
<dbReference type="OrthoDB" id="1928at2759"/>
<dbReference type="Pfam" id="PF21405">
    <property type="entry name" value="AMG1_II"/>
    <property type="match status" value="1"/>
</dbReference>
<comment type="function">
    <text evidence="13 14">Catalyzes the conversion of GlcNAc-6-P into GlcNAc-1-P during the synthesis of uridine diphosphate/UDP-GlcNAc, which is a biosynthetic precursor of chitin and also supplies the amino sugars for N-linked oligosaccharides of glycoproteins.</text>
</comment>
<evidence type="ECO:0000256" key="14">
    <source>
        <dbReference type="PIRNR" id="PIRNR016408"/>
    </source>
</evidence>
<dbReference type="Proteomes" id="UP000449547">
    <property type="component" value="Unassembled WGS sequence"/>
</dbReference>
<evidence type="ECO:0000256" key="17">
    <source>
        <dbReference type="PIRSR" id="PIRSR016408-3"/>
    </source>
</evidence>
<dbReference type="UniPathway" id="UPA00113">
    <property type="reaction ID" value="UER00530"/>
</dbReference>
<feature type="binding site" evidence="16">
    <location>
        <position position="504"/>
    </location>
    <ligand>
        <name>substrate</name>
    </ligand>
</feature>
<evidence type="ECO:0000256" key="16">
    <source>
        <dbReference type="PIRSR" id="PIRSR016408-2"/>
    </source>
</evidence>
<evidence type="ECO:0000259" key="18">
    <source>
        <dbReference type="Pfam" id="PF00408"/>
    </source>
</evidence>
<dbReference type="GO" id="GO:0006048">
    <property type="term" value="P:UDP-N-acetylglucosamine biosynthetic process"/>
    <property type="evidence" value="ECO:0007669"/>
    <property type="project" value="UniProtKB-UniRule"/>
</dbReference>
<dbReference type="VEuPathDB" id="FungiDB:DIURU_002972"/>
<evidence type="ECO:0000256" key="5">
    <source>
        <dbReference type="ARBA" id="ARBA00022553"/>
    </source>
</evidence>
<evidence type="ECO:0000256" key="4">
    <source>
        <dbReference type="ARBA" id="ARBA00012731"/>
    </source>
</evidence>
<dbReference type="PANTHER" id="PTHR45955:SF1">
    <property type="entry name" value="PHOSPHOACETYLGLUCOSAMINE MUTASE"/>
    <property type="match status" value="1"/>
</dbReference>
<keyword evidence="7 14" id="KW-0460">Magnesium</keyword>
<evidence type="ECO:0000256" key="12">
    <source>
        <dbReference type="ARBA" id="ARBA00032065"/>
    </source>
</evidence>
<dbReference type="InterPro" id="IPR036900">
    <property type="entry name" value="A-D-PHexomutase_C_sf"/>
</dbReference>
<feature type="binding site" evidence="17">
    <location>
        <position position="273"/>
    </location>
    <ligand>
        <name>Mg(2+)</name>
        <dbReference type="ChEBI" id="CHEBI:18420"/>
    </ligand>
</feature>
<feature type="active site" description="Phosphoserine intermediate" evidence="15">
    <location>
        <position position="63"/>
    </location>
</feature>
<dbReference type="EMBL" id="SWFT01000092">
    <property type="protein sequence ID" value="KAA8902178.1"/>
    <property type="molecule type" value="Genomic_DNA"/>
</dbReference>
<evidence type="ECO:0000259" key="19">
    <source>
        <dbReference type="Pfam" id="PF02878"/>
    </source>
</evidence>
<proteinExistence type="inferred from homology"/>
<dbReference type="SUPFAM" id="SSF53738">
    <property type="entry name" value="Phosphoglucomutase, first 3 domains"/>
    <property type="match status" value="3"/>
</dbReference>
<dbReference type="InterPro" id="IPR016657">
    <property type="entry name" value="PAGM"/>
</dbReference>
<feature type="binding site" evidence="17">
    <location>
        <position position="275"/>
    </location>
    <ligand>
        <name>Mg(2+)</name>
        <dbReference type="ChEBI" id="CHEBI:18420"/>
    </ligand>
</feature>
<feature type="domain" description="Phosphoacetylglucosamine mutase AMG1" evidence="21">
    <location>
        <begin position="178"/>
        <end position="279"/>
    </location>
</feature>
<dbReference type="OMA" id="WEAYATK"/>
<evidence type="ECO:0000256" key="8">
    <source>
        <dbReference type="ARBA" id="ARBA00023235"/>
    </source>
</evidence>
<sequence>MTLHIEKYVGNHPKPDVTLKYGTAGLRSKSAVLDYATYIVGIVAALRSKQLNGQVIGCMVTASHNPPEDNGVKVVDPMGTMLVSQWEDIATTLANTEPSQLQATVEKVIADQKIDMKKEGHVLIAMDTRESSPQLVQSCIEGFESVGNTTYKDYGLLTTPQLHYLVRTANDKTYGECSETGYYDKMVHAFEQIHQLGDQQPVSITIDCANGVGAPAMEKFKRVLNRIDITLVNTNIEDPLKLNVSCGADYVKTNQKLPAGVSPKPNVLYASFDGDADRLICYFTDDNGGFHLLDGDKMSTLIALVMQQLFNDLPSLADQLKIGVVQTAYANGSSTNYIQNTLKLPVECTPTGVKHLHHAAENFDIGIYFEANGHGTVCFSKKAEEAIDAYKPEGEVDGRAATILKALSNLINQTVGDAISDLLTILAILHYLRLSPQQWDEAYTDLPNKLIKVIVPDRTIFKTTDAERKLVEPAGLQSKIDELVAKYPQGRSFVRASGTEDAVRVYAEAAKPEHAQELVASVGQLVE</sequence>
<evidence type="ECO:0000256" key="2">
    <source>
        <dbReference type="ARBA" id="ARBA00004865"/>
    </source>
</evidence>
<dbReference type="InterPro" id="IPR049022">
    <property type="entry name" value="AMG1_III"/>
</dbReference>
<dbReference type="EC" id="5.4.2.3" evidence="4 14"/>
<evidence type="ECO:0000259" key="20">
    <source>
        <dbReference type="Pfam" id="PF21404"/>
    </source>
</evidence>
<comment type="catalytic activity">
    <reaction evidence="1 14">
        <text>N-acetyl-alpha-D-glucosamine 1-phosphate = N-acetyl-D-glucosamine 6-phosphate</text>
        <dbReference type="Rhea" id="RHEA:23804"/>
        <dbReference type="ChEBI" id="CHEBI:57513"/>
        <dbReference type="ChEBI" id="CHEBI:57776"/>
        <dbReference type="EC" id="5.4.2.3"/>
    </reaction>
</comment>
<keyword evidence="5" id="KW-0597">Phosphoprotein</keyword>
<dbReference type="InterPro" id="IPR005844">
    <property type="entry name" value="A-D-PHexomutase_a/b/a-I"/>
</dbReference>
<dbReference type="FunFam" id="3.40.120.10:FF:000013">
    <property type="entry name" value="Phosphoacetylglucosamine mutase"/>
    <property type="match status" value="1"/>
</dbReference>
<feature type="binding site" evidence="16">
    <location>
        <begin position="370"/>
        <end position="372"/>
    </location>
    <ligand>
        <name>substrate</name>
    </ligand>
</feature>
<evidence type="ECO:0000256" key="10">
    <source>
        <dbReference type="ARBA" id="ARBA00023316"/>
    </source>
</evidence>
<dbReference type="Gene3D" id="3.40.120.10">
    <property type="entry name" value="Alpha-D-Glucose-1,6-Bisphosphate, subunit A, domain 3"/>
    <property type="match status" value="2"/>
</dbReference>
<comment type="caution">
    <text evidence="22">The sequence shown here is derived from an EMBL/GenBank/DDBJ whole genome shotgun (WGS) entry which is preliminary data.</text>
</comment>
<dbReference type="Pfam" id="PF02878">
    <property type="entry name" value="PGM_PMM_I"/>
    <property type="match status" value="2"/>
</dbReference>
<dbReference type="GO" id="GO:0004610">
    <property type="term" value="F:phosphoacetylglucosamine mutase activity"/>
    <property type="evidence" value="ECO:0007669"/>
    <property type="project" value="UniProtKB-UniRule"/>
</dbReference>
<feature type="domain" description="Phosphoacetylglucosamine mutase AMG1" evidence="20">
    <location>
        <begin position="294"/>
        <end position="432"/>
    </location>
</feature>
<evidence type="ECO:0000256" key="6">
    <source>
        <dbReference type="ARBA" id="ARBA00022723"/>
    </source>
</evidence>
<feature type="binding site" description="via phosphate group" evidence="17">
    <location>
        <position position="63"/>
    </location>
    <ligand>
        <name>Mg(2+)</name>
        <dbReference type="ChEBI" id="CHEBI:18420"/>
    </ligand>
</feature>
<dbReference type="AlphaFoldDB" id="A0A642UND6"/>
<dbReference type="GO" id="GO:0046872">
    <property type="term" value="F:metal ion binding"/>
    <property type="evidence" value="ECO:0007669"/>
    <property type="project" value="UniProtKB-KW"/>
</dbReference>
<keyword evidence="8 14" id="KW-0413">Isomerase</keyword>
<dbReference type="Gene3D" id="3.30.310.50">
    <property type="entry name" value="Alpha-D-phosphohexomutase, C-terminal domain"/>
    <property type="match status" value="1"/>
</dbReference>
<dbReference type="InterPro" id="IPR049023">
    <property type="entry name" value="AMG1_II"/>
</dbReference>
<dbReference type="FunFam" id="3.30.310.50:FF:000003">
    <property type="entry name" value="Phosphoacetylglucosamine mutase"/>
    <property type="match status" value="1"/>
</dbReference>
<evidence type="ECO:0000313" key="23">
    <source>
        <dbReference type="Proteomes" id="UP000449547"/>
    </source>
</evidence>
<feature type="binding site" evidence="16">
    <location>
        <begin position="495"/>
        <end position="499"/>
    </location>
    <ligand>
        <name>substrate</name>
    </ligand>
</feature>
<keyword evidence="23" id="KW-1185">Reference proteome</keyword>
<organism evidence="22 23">
    <name type="scientific">Diutina rugosa</name>
    <name type="common">Yeast</name>
    <name type="synonym">Candida rugosa</name>
    <dbReference type="NCBI Taxonomy" id="5481"/>
    <lineage>
        <taxon>Eukaryota</taxon>
        <taxon>Fungi</taxon>
        <taxon>Dikarya</taxon>
        <taxon>Ascomycota</taxon>
        <taxon>Saccharomycotina</taxon>
        <taxon>Pichiomycetes</taxon>
        <taxon>Debaryomycetaceae</taxon>
        <taxon>Diutina</taxon>
    </lineage>
</organism>
<dbReference type="Pfam" id="PF00408">
    <property type="entry name" value="PGM_PMM_IV"/>
    <property type="match status" value="1"/>
</dbReference>
<evidence type="ECO:0000256" key="3">
    <source>
        <dbReference type="ARBA" id="ARBA00010231"/>
    </source>
</evidence>
<evidence type="ECO:0000256" key="15">
    <source>
        <dbReference type="PIRSR" id="PIRSR016408-1"/>
    </source>
</evidence>
<evidence type="ECO:0000256" key="7">
    <source>
        <dbReference type="ARBA" id="ARBA00022842"/>
    </source>
</evidence>
<feature type="binding site" evidence="17">
    <location>
        <position position="277"/>
    </location>
    <ligand>
        <name>Mg(2+)</name>
        <dbReference type="ChEBI" id="CHEBI:18420"/>
    </ligand>
</feature>
<dbReference type="SUPFAM" id="SSF55957">
    <property type="entry name" value="Phosphoglucomutase, C-terminal domain"/>
    <property type="match status" value="1"/>
</dbReference>
<dbReference type="GO" id="GO:0071555">
    <property type="term" value="P:cell wall organization"/>
    <property type="evidence" value="ECO:0007669"/>
    <property type="project" value="UniProtKB-KW"/>
</dbReference>
<dbReference type="RefSeq" id="XP_034012260.1">
    <property type="nucleotide sequence ID" value="XM_034155682.1"/>
</dbReference>
<feature type="domain" description="Alpha-D-phosphohexomutase alpha/beta/alpha" evidence="19">
    <location>
        <begin position="56"/>
        <end position="90"/>
    </location>
</feature>
<evidence type="ECO:0000256" key="11">
    <source>
        <dbReference type="ARBA" id="ARBA00031926"/>
    </source>
</evidence>